<dbReference type="EMBL" id="CAJVQA010013678">
    <property type="protein sequence ID" value="CAG8726094.1"/>
    <property type="molecule type" value="Genomic_DNA"/>
</dbReference>
<proteinExistence type="predicted"/>
<dbReference type="Proteomes" id="UP000789759">
    <property type="component" value="Unassembled WGS sequence"/>
</dbReference>
<dbReference type="OrthoDB" id="2441417at2759"/>
<protein>
    <submittedName>
        <fullName evidence="1">16773_t:CDS:1</fullName>
    </submittedName>
</protein>
<feature type="non-terminal residue" evidence="1">
    <location>
        <position position="452"/>
    </location>
</feature>
<reference evidence="1" key="1">
    <citation type="submission" date="2021-06" db="EMBL/GenBank/DDBJ databases">
        <authorList>
            <person name="Kallberg Y."/>
            <person name="Tangrot J."/>
            <person name="Rosling A."/>
        </authorList>
    </citation>
    <scope>NUCLEOTIDE SEQUENCE</scope>
    <source>
        <strain evidence="1">FL966</strain>
    </source>
</reference>
<organism evidence="1 2">
    <name type="scientific">Cetraspora pellucida</name>
    <dbReference type="NCBI Taxonomy" id="1433469"/>
    <lineage>
        <taxon>Eukaryota</taxon>
        <taxon>Fungi</taxon>
        <taxon>Fungi incertae sedis</taxon>
        <taxon>Mucoromycota</taxon>
        <taxon>Glomeromycotina</taxon>
        <taxon>Glomeromycetes</taxon>
        <taxon>Diversisporales</taxon>
        <taxon>Gigasporaceae</taxon>
        <taxon>Cetraspora</taxon>
    </lineage>
</organism>
<evidence type="ECO:0000313" key="2">
    <source>
        <dbReference type="Proteomes" id="UP000789759"/>
    </source>
</evidence>
<comment type="caution">
    <text evidence="1">The sequence shown here is derived from an EMBL/GenBank/DDBJ whole genome shotgun (WGS) entry which is preliminary data.</text>
</comment>
<sequence length="452" mass="51322">RYNWKGHISVLQNKPLNLYNIKHHENHDPDNVQKKPFRISSSIRKKITNRIASITFSMLITELINNSKTLSKTLNILSNQVQPISIQFVSNLKLIQNALKYDKMLHNLCISEFEKAEKTVISKQYSVKNTQDSKEQAVLLGIVSTIMLVFLTKYPDFLTLDSTSCHNSLNFSNTAFMVRSDEPCGQVVATFVSNKETIPVVDLMFESKLQAAIEITSLVVAETITSYFQKYWFGDWDTWIVSQFYINANIHYGAAKLDINKENSQYNTAKLDVNENNSQYNAAKLVNKENLINKSANESVTSSSLESYLCQKDANSKSIHLQNTILNMPYKTVKIVEIIGESRVIVDVTFNSAVAMVQTLGFLVVALDALSEGQIMLLKFQFLNNISYKLILGKKDTLYLTFTCPLDTSLTLMQSTFTHQNIYKQAIAFALSDSNSRIHLLLQVFDLIKQKK</sequence>
<keyword evidence="2" id="KW-1185">Reference proteome</keyword>
<name>A0A9N9I912_9GLOM</name>
<dbReference type="AlphaFoldDB" id="A0A9N9I912"/>
<evidence type="ECO:0000313" key="1">
    <source>
        <dbReference type="EMBL" id="CAG8726094.1"/>
    </source>
</evidence>
<gene>
    <name evidence="1" type="ORF">CPELLU_LOCUS13188</name>
</gene>
<accession>A0A9N9I912</accession>